<evidence type="ECO:0000256" key="2">
    <source>
        <dbReference type="ARBA" id="ARBA00009140"/>
    </source>
</evidence>
<dbReference type="InterPro" id="IPR025770">
    <property type="entry name" value="PPMT_MeTrfase"/>
</dbReference>
<keyword evidence="5" id="KW-0808">Transferase</keyword>
<comment type="caution">
    <text evidence="11">The sequence shown here is derived from an EMBL/GenBank/DDBJ whole genome shotgun (WGS) entry which is preliminary data.</text>
</comment>
<evidence type="ECO:0000256" key="1">
    <source>
        <dbReference type="ARBA" id="ARBA00004141"/>
    </source>
</evidence>
<dbReference type="PANTHER" id="PTHR12714">
    <property type="entry name" value="PROTEIN-S ISOPRENYLCYSTEINE O-METHYLTRANSFERASE"/>
    <property type="match status" value="1"/>
</dbReference>
<proteinExistence type="inferred from homology"/>
<dbReference type="Pfam" id="PF04140">
    <property type="entry name" value="ICMT"/>
    <property type="match status" value="1"/>
</dbReference>
<protein>
    <recommendedName>
        <fullName evidence="3 10">Protein-S-isoprenylcysteine O-methyltransferase</fullName>
        <ecNumber evidence="3 10">2.1.1.100</ecNumber>
    </recommendedName>
</protein>
<evidence type="ECO:0000256" key="3">
    <source>
        <dbReference type="ARBA" id="ARBA00012151"/>
    </source>
</evidence>
<feature type="transmembrane region" description="Helical" evidence="10">
    <location>
        <begin position="171"/>
        <end position="191"/>
    </location>
</feature>
<feature type="transmembrane region" description="Helical" evidence="10">
    <location>
        <begin position="78"/>
        <end position="95"/>
    </location>
</feature>
<evidence type="ECO:0000313" key="12">
    <source>
        <dbReference type="EMBL" id="CAL1142954.1"/>
    </source>
</evidence>
<feature type="transmembrane region" description="Helical" evidence="10">
    <location>
        <begin position="30"/>
        <end position="49"/>
    </location>
</feature>
<dbReference type="PROSITE" id="PS51564">
    <property type="entry name" value="SAM_ICMT"/>
    <property type="match status" value="1"/>
</dbReference>
<keyword evidence="7 10" id="KW-0812">Transmembrane</keyword>
<evidence type="ECO:0000313" key="11">
    <source>
        <dbReference type="EMBL" id="CAI3989579.1"/>
    </source>
</evidence>
<feature type="transmembrane region" description="Helical" evidence="10">
    <location>
        <begin position="107"/>
        <end position="127"/>
    </location>
</feature>
<evidence type="ECO:0000256" key="10">
    <source>
        <dbReference type="RuleBase" id="RU362022"/>
    </source>
</evidence>
<dbReference type="EC" id="2.1.1.100" evidence="3 10"/>
<dbReference type="Proteomes" id="UP001152797">
    <property type="component" value="Unassembled WGS sequence"/>
</dbReference>
<accession>A0A9P1CD81</accession>
<keyword evidence="13" id="KW-1185">Reference proteome</keyword>
<sequence>MRDIAEPGACKLMVEVEEDAMGSRMLATQIRWLGPLATLCGLACGYAAVGVLGQEGMTVLTVIFFAGTNWIPSEVDSLTTLCFICFALGGVMGFGGEALHGHPQLPLFFVLVALFHLTEFSFCALFHEKEIEFRGFMLTPVPAAGYSIAIIAAILEFWLWHAVGMLRTFQFAFVLLGGVLAFGGWGLRTAALFTAQSNFTHIVACHKESSHRLVTQGVYSLCRHPGYVGWFLWSVSTQVLLGNIFCFFAYAFVSWRFFAGRIPHEEQMLIRFFGDEYLDYASRVPCGIPWISEV</sequence>
<dbReference type="EMBL" id="CAMXCT030001384">
    <property type="protein sequence ID" value="CAL4776891.1"/>
    <property type="molecule type" value="Genomic_DNA"/>
</dbReference>
<organism evidence="11">
    <name type="scientific">Cladocopium goreaui</name>
    <dbReference type="NCBI Taxonomy" id="2562237"/>
    <lineage>
        <taxon>Eukaryota</taxon>
        <taxon>Sar</taxon>
        <taxon>Alveolata</taxon>
        <taxon>Dinophyceae</taxon>
        <taxon>Suessiales</taxon>
        <taxon>Symbiodiniaceae</taxon>
        <taxon>Cladocopium</taxon>
    </lineage>
</organism>
<comment type="subcellular location">
    <subcellularLocation>
        <location evidence="10">Endoplasmic reticulum membrane</location>
        <topology evidence="10">Multi-pass membrane protein</topology>
    </subcellularLocation>
    <subcellularLocation>
        <location evidence="1">Membrane</location>
        <topology evidence="1">Multi-pass membrane protein</topology>
    </subcellularLocation>
</comment>
<feature type="transmembrane region" description="Helical" evidence="10">
    <location>
        <begin position="230"/>
        <end position="253"/>
    </location>
</feature>
<comment type="catalytic activity">
    <reaction evidence="10">
        <text>[protein]-C-terminal S-[(2E,6E)-farnesyl]-L-cysteine + S-adenosyl-L-methionine = [protein]-C-terminal S-[(2E,6E)-farnesyl]-L-cysteine methyl ester + S-adenosyl-L-homocysteine</text>
        <dbReference type="Rhea" id="RHEA:21672"/>
        <dbReference type="Rhea" id="RHEA-COMP:12125"/>
        <dbReference type="Rhea" id="RHEA-COMP:12126"/>
        <dbReference type="ChEBI" id="CHEBI:57856"/>
        <dbReference type="ChEBI" id="CHEBI:59789"/>
        <dbReference type="ChEBI" id="CHEBI:90510"/>
        <dbReference type="ChEBI" id="CHEBI:90511"/>
        <dbReference type="EC" id="2.1.1.100"/>
    </reaction>
</comment>
<reference evidence="12" key="2">
    <citation type="submission" date="2024-04" db="EMBL/GenBank/DDBJ databases">
        <authorList>
            <person name="Chen Y."/>
            <person name="Shah S."/>
            <person name="Dougan E. K."/>
            <person name="Thang M."/>
            <person name="Chan C."/>
        </authorList>
    </citation>
    <scope>NUCLEOTIDE SEQUENCE [LARGE SCALE GENOMIC DNA]</scope>
</reference>
<comment type="similarity">
    <text evidence="2 10">Belongs to the class VI-like SAM-binding methyltransferase superfamily. Isoprenylcysteine carboxyl methyltransferase family.</text>
</comment>
<feature type="transmembrane region" description="Helical" evidence="10">
    <location>
        <begin position="139"/>
        <end position="159"/>
    </location>
</feature>
<dbReference type="InterPro" id="IPR007269">
    <property type="entry name" value="ICMT_MeTrfase"/>
</dbReference>
<dbReference type="GO" id="GO:0004671">
    <property type="term" value="F:protein C-terminal S-isoprenylcysteine carboxyl O-methyltransferase activity"/>
    <property type="evidence" value="ECO:0007669"/>
    <property type="project" value="UniProtKB-EC"/>
</dbReference>
<dbReference type="EMBL" id="CAMXCT020001384">
    <property type="protein sequence ID" value="CAL1142954.1"/>
    <property type="molecule type" value="Genomic_DNA"/>
</dbReference>
<evidence type="ECO:0000256" key="5">
    <source>
        <dbReference type="ARBA" id="ARBA00022679"/>
    </source>
</evidence>
<evidence type="ECO:0000256" key="7">
    <source>
        <dbReference type="ARBA" id="ARBA00022692"/>
    </source>
</evidence>
<dbReference type="GO" id="GO:0005789">
    <property type="term" value="C:endoplasmic reticulum membrane"/>
    <property type="evidence" value="ECO:0007669"/>
    <property type="project" value="UniProtKB-SubCell"/>
</dbReference>
<dbReference type="PANTHER" id="PTHR12714:SF9">
    <property type="entry name" value="PROTEIN-S-ISOPRENYLCYSTEINE O-METHYLTRANSFERASE"/>
    <property type="match status" value="1"/>
</dbReference>
<reference evidence="11" key="1">
    <citation type="submission" date="2022-10" db="EMBL/GenBank/DDBJ databases">
        <authorList>
            <person name="Chen Y."/>
            <person name="Dougan E. K."/>
            <person name="Chan C."/>
            <person name="Rhodes N."/>
            <person name="Thang M."/>
        </authorList>
    </citation>
    <scope>NUCLEOTIDE SEQUENCE</scope>
</reference>
<dbReference type="Gene3D" id="1.20.120.1630">
    <property type="match status" value="1"/>
</dbReference>
<gene>
    <name evidence="11" type="ORF">C1SCF055_LOCUS16646</name>
</gene>
<keyword evidence="9 10" id="KW-0472">Membrane</keyword>
<keyword evidence="10" id="KW-0256">Endoplasmic reticulum</keyword>
<keyword evidence="4 10" id="KW-0489">Methyltransferase</keyword>
<evidence type="ECO:0000256" key="6">
    <source>
        <dbReference type="ARBA" id="ARBA00022691"/>
    </source>
</evidence>
<dbReference type="OrthoDB" id="422086at2759"/>
<dbReference type="AlphaFoldDB" id="A0A9P1CD81"/>
<evidence type="ECO:0000256" key="4">
    <source>
        <dbReference type="ARBA" id="ARBA00022603"/>
    </source>
</evidence>
<evidence type="ECO:0000256" key="8">
    <source>
        <dbReference type="ARBA" id="ARBA00022989"/>
    </source>
</evidence>
<dbReference type="GO" id="GO:0032259">
    <property type="term" value="P:methylation"/>
    <property type="evidence" value="ECO:0007669"/>
    <property type="project" value="UniProtKB-KW"/>
</dbReference>
<name>A0A9P1CD81_9DINO</name>
<dbReference type="EMBL" id="CAMXCT010001384">
    <property type="protein sequence ID" value="CAI3989579.1"/>
    <property type="molecule type" value="Genomic_DNA"/>
</dbReference>
<keyword evidence="8 10" id="KW-1133">Transmembrane helix</keyword>
<keyword evidence="6 10" id="KW-0949">S-adenosyl-L-methionine</keyword>
<evidence type="ECO:0000256" key="9">
    <source>
        <dbReference type="ARBA" id="ARBA00023136"/>
    </source>
</evidence>
<evidence type="ECO:0000313" key="13">
    <source>
        <dbReference type="Proteomes" id="UP001152797"/>
    </source>
</evidence>